<dbReference type="STRING" id="3694.A0A2K1XGJ2"/>
<keyword evidence="1" id="KW-0812">Transmembrane</keyword>
<dbReference type="AlphaFoldDB" id="A0A2K1XGJ2"/>
<feature type="transmembrane region" description="Helical" evidence="1">
    <location>
        <begin position="42"/>
        <end position="68"/>
    </location>
</feature>
<organism evidence="2 3">
    <name type="scientific">Populus trichocarpa</name>
    <name type="common">Western balsam poplar</name>
    <name type="synonym">Populus balsamifera subsp. trichocarpa</name>
    <dbReference type="NCBI Taxonomy" id="3694"/>
    <lineage>
        <taxon>Eukaryota</taxon>
        <taxon>Viridiplantae</taxon>
        <taxon>Streptophyta</taxon>
        <taxon>Embryophyta</taxon>
        <taxon>Tracheophyta</taxon>
        <taxon>Spermatophyta</taxon>
        <taxon>Magnoliopsida</taxon>
        <taxon>eudicotyledons</taxon>
        <taxon>Gunneridae</taxon>
        <taxon>Pentapetalae</taxon>
        <taxon>rosids</taxon>
        <taxon>fabids</taxon>
        <taxon>Malpighiales</taxon>
        <taxon>Salicaceae</taxon>
        <taxon>Saliceae</taxon>
        <taxon>Populus</taxon>
    </lineage>
</organism>
<accession>A0A2K1XGJ2</accession>
<evidence type="ECO:0000313" key="2">
    <source>
        <dbReference type="EMBL" id="PNS99902.1"/>
    </source>
</evidence>
<evidence type="ECO:0000256" key="1">
    <source>
        <dbReference type="SAM" id="Phobius"/>
    </source>
</evidence>
<dbReference type="EMBL" id="CM009304">
    <property type="protein sequence ID" value="PNS99902.1"/>
    <property type="molecule type" value="Genomic_DNA"/>
</dbReference>
<dbReference type="SUPFAM" id="SSF56112">
    <property type="entry name" value="Protein kinase-like (PK-like)"/>
    <property type="match status" value="1"/>
</dbReference>
<dbReference type="Proteomes" id="UP000006729">
    <property type="component" value="Chromosome 15"/>
</dbReference>
<evidence type="ECO:0000313" key="3">
    <source>
        <dbReference type="Proteomes" id="UP000006729"/>
    </source>
</evidence>
<reference evidence="2 3" key="1">
    <citation type="journal article" date="2006" name="Science">
        <title>The genome of black cottonwood, Populus trichocarpa (Torr. &amp; Gray).</title>
        <authorList>
            <person name="Tuskan G.A."/>
            <person name="Difazio S."/>
            <person name="Jansson S."/>
            <person name="Bohlmann J."/>
            <person name="Grigoriev I."/>
            <person name="Hellsten U."/>
            <person name="Putnam N."/>
            <person name="Ralph S."/>
            <person name="Rombauts S."/>
            <person name="Salamov A."/>
            <person name="Schein J."/>
            <person name="Sterck L."/>
            <person name="Aerts A."/>
            <person name="Bhalerao R.R."/>
            <person name="Bhalerao R.P."/>
            <person name="Blaudez D."/>
            <person name="Boerjan W."/>
            <person name="Brun A."/>
            <person name="Brunner A."/>
            <person name="Busov V."/>
            <person name="Campbell M."/>
            <person name="Carlson J."/>
            <person name="Chalot M."/>
            <person name="Chapman J."/>
            <person name="Chen G.L."/>
            <person name="Cooper D."/>
            <person name="Coutinho P.M."/>
            <person name="Couturier J."/>
            <person name="Covert S."/>
            <person name="Cronk Q."/>
            <person name="Cunningham R."/>
            <person name="Davis J."/>
            <person name="Degroeve S."/>
            <person name="Dejardin A."/>
            <person name="Depamphilis C."/>
            <person name="Detter J."/>
            <person name="Dirks B."/>
            <person name="Dubchak I."/>
            <person name="Duplessis S."/>
            <person name="Ehlting J."/>
            <person name="Ellis B."/>
            <person name="Gendler K."/>
            <person name="Goodstein D."/>
            <person name="Gribskov M."/>
            <person name="Grimwood J."/>
            <person name="Groover A."/>
            <person name="Gunter L."/>
            <person name="Hamberger B."/>
            <person name="Heinze B."/>
            <person name="Helariutta Y."/>
            <person name="Henrissat B."/>
            <person name="Holligan D."/>
            <person name="Holt R."/>
            <person name="Huang W."/>
            <person name="Islam-Faridi N."/>
            <person name="Jones S."/>
            <person name="Jones-Rhoades M."/>
            <person name="Jorgensen R."/>
            <person name="Joshi C."/>
            <person name="Kangasjarvi J."/>
            <person name="Karlsson J."/>
            <person name="Kelleher C."/>
            <person name="Kirkpatrick R."/>
            <person name="Kirst M."/>
            <person name="Kohler A."/>
            <person name="Kalluri U."/>
            <person name="Larimer F."/>
            <person name="Leebens-Mack J."/>
            <person name="Leple J.C."/>
            <person name="Locascio P."/>
            <person name="Lou Y."/>
            <person name="Lucas S."/>
            <person name="Martin F."/>
            <person name="Montanini B."/>
            <person name="Napoli C."/>
            <person name="Nelson D.R."/>
            <person name="Nelson C."/>
            <person name="Nieminen K."/>
            <person name="Nilsson O."/>
            <person name="Pereda V."/>
            <person name="Peter G."/>
            <person name="Philippe R."/>
            <person name="Pilate G."/>
            <person name="Poliakov A."/>
            <person name="Razumovskaya J."/>
            <person name="Richardson P."/>
            <person name="Rinaldi C."/>
            <person name="Ritland K."/>
            <person name="Rouze P."/>
            <person name="Ryaboy D."/>
            <person name="Schmutz J."/>
            <person name="Schrader J."/>
            <person name="Segerman B."/>
            <person name="Shin H."/>
            <person name="Siddiqui A."/>
            <person name="Sterky F."/>
            <person name="Terry A."/>
            <person name="Tsai C.J."/>
            <person name="Uberbacher E."/>
            <person name="Unneberg P."/>
            <person name="Vahala J."/>
            <person name="Wall K."/>
            <person name="Wessler S."/>
            <person name="Yang G."/>
            <person name="Yin T."/>
            <person name="Douglas C."/>
            <person name="Marra M."/>
            <person name="Sandberg G."/>
            <person name="Van de Peer Y."/>
            <person name="Rokhsar D."/>
        </authorList>
    </citation>
    <scope>NUCLEOTIDE SEQUENCE [LARGE SCALE GENOMIC DNA]</scope>
    <source>
        <strain evidence="3">cv. Nisqually</strain>
    </source>
</reference>
<protein>
    <recommendedName>
        <fullName evidence="4">Protein kinase domain-containing protein</fullName>
    </recommendedName>
</protein>
<sequence>MAWITELGFFQADEVVFEAIVKDSNRSWFRRKLMYHSYSMQVMVILHLLVAVVRLLWYMGYVLFLYWLPTLKANLALDEESVRRVGDDTVGGPAVYWQLRITRILMRDLLIGVNYLHSHGLSDTELRLENVHISPVDRHIKVNASFPPSYAVFFNFRFSEFRIKFDIYRIRKEIL</sequence>
<name>A0A2K1XGJ2_POPTR</name>
<proteinExistence type="predicted"/>
<keyword evidence="1" id="KW-0472">Membrane</keyword>
<gene>
    <name evidence="2" type="ORF">POPTR_015G016400</name>
</gene>
<dbReference type="InterPro" id="IPR011009">
    <property type="entry name" value="Kinase-like_dom_sf"/>
</dbReference>
<keyword evidence="1" id="KW-1133">Transmembrane helix</keyword>
<keyword evidence="3" id="KW-1185">Reference proteome</keyword>
<evidence type="ECO:0008006" key="4">
    <source>
        <dbReference type="Google" id="ProtNLM"/>
    </source>
</evidence>
<dbReference type="InParanoid" id="A0A2K1XGJ2"/>